<feature type="domain" description="ABC transmembrane type-1" evidence="6">
    <location>
        <begin position="1"/>
        <end position="76"/>
    </location>
</feature>
<accession>A0A0G0UUT3</accession>
<dbReference type="EMBL" id="LCAO01000001">
    <property type="protein sequence ID" value="KKR92438.1"/>
    <property type="molecule type" value="Genomic_DNA"/>
</dbReference>
<dbReference type="AlphaFoldDB" id="A0A0G0UUT3"/>
<evidence type="ECO:0000313" key="7">
    <source>
        <dbReference type="EMBL" id="KKR92438.1"/>
    </source>
</evidence>
<comment type="caution">
    <text evidence="7">The sequence shown here is derived from an EMBL/GenBank/DDBJ whole genome shotgun (WGS) entry which is preliminary data.</text>
</comment>
<comment type="subcellular location">
    <subcellularLocation>
        <location evidence="1">Cell membrane</location>
        <topology evidence="1">Multi-pass membrane protein</topology>
    </subcellularLocation>
</comment>
<evidence type="ECO:0000256" key="4">
    <source>
        <dbReference type="ARBA" id="ARBA00023136"/>
    </source>
</evidence>
<protein>
    <recommendedName>
        <fullName evidence="6">ABC transmembrane type-1 domain-containing protein</fullName>
    </recommendedName>
</protein>
<dbReference type="GO" id="GO:0005524">
    <property type="term" value="F:ATP binding"/>
    <property type="evidence" value="ECO:0007669"/>
    <property type="project" value="InterPro"/>
</dbReference>
<feature type="transmembrane region" description="Helical" evidence="5">
    <location>
        <begin position="12"/>
        <end position="29"/>
    </location>
</feature>
<dbReference type="Pfam" id="PF00664">
    <property type="entry name" value="ABC_membrane"/>
    <property type="match status" value="1"/>
</dbReference>
<name>A0A0G0UUT3_9BACT</name>
<proteinExistence type="predicted"/>
<gene>
    <name evidence="7" type="ORF">UU42_C0001G0042</name>
</gene>
<evidence type="ECO:0000256" key="1">
    <source>
        <dbReference type="ARBA" id="ARBA00004651"/>
    </source>
</evidence>
<reference evidence="7 8" key="1">
    <citation type="journal article" date="2015" name="Nature">
        <title>rRNA introns, odd ribosomes, and small enigmatic genomes across a large radiation of phyla.</title>
        <authorList>
            <person name="Brown C.T."/>
            <person name="Hug L.A."/>
            <person name="Thomas B.C."/>
            <person name="Sharon I."/>
            <person name="Castelle C.J."/>
            <person name="Singh A."/>
            <person name="Wilkins M.J."/>
            <person name="Williams K.H."/>
            <person name="Banfield J.F."/>
        </authorList>
    </citation>
    <scope>NUCLEOTIDE SEQUENCE [LARGE SCALE GENOMIC DNA]</scope>
</reference>
<evidence type="ECO:0000256" key="5">
    <source>
        <dbReference type="SAM" id="Phobius"/>
    </source>
</evidence>
<dbReference type="PROSITE" id="PS50929">
    <property type="entry name" value="ABC_TM1F"/>
    <property type="match status" value="1"/>
</dbReference>
<organism evidence="7 8">
    <name type="scientific">Candidatus Woesebacteria bacterium GW2011_GWA1_41_13b</name>
    <dbReference type="NCBI Taxonomy" id="1618555"/>
    <lineage>
        <taxon>Bacteria</taxon>
        <taxon>Candidatus Woeseibacteriota</taxon>
    </lineage>
</organism>
<sequence>METLQRNDLDHLYTLILVFIGVLFGNLVFDNLKFFLGDIVSVDTAIDIRTTIFKYVQELDFSFHAGKSTGALISAFKRGDNAFWEL</sequence>
<dbReference type="GO" id="GO:0005886">
    <property type="term" value="C:plasma membrane"/>
    <property type="evidence" value="ECO:0007669"/>
    <property type="project" value="UniProtKB-SubCell"/>
</dbReference>
<dbReference type="Proteomes" id="UP000034676">
    <property type="component" value="Unassembled WGS sequence"/>
</dbReference>
<evidence type="ECO:0000256" key="2">
    <source>
        <dbReference type="ARBA" id="ARBA00022692"/>
    </source>
</evidence>
<dbReference type="InterPro" id="IPR036640">
    <property type="entry name" value="ABC1_TM_sf"/>
</dbReference>
<evidence type="ECO:0000259" key="6">
    <source>
        <dbReference type="PROSITE" id="PS50929"/>
    </source>
</evidence>
<evidence type="ECO:0000313" key="8">
    <source>
        <dbReference type="Proteomes" id="UP000034676"/>
    </source>
</evidence>
<evidence type="ECO:0000256" key="3">
    <source>
        <dbReference type="ARBA" id="ARBA00022989"/>
    </source>
</evidence>
<dbReference type="InterPro" id="IPR011527">
    <property type="entry name" value="ABC1_TM_dom"/>
</dbReference>
<keyword evidence="2 5" id="KW-0812">Transmembrane</keyword>
<dbReference type="GO" id="GO:0140359">
    <property type="term" value="F:ABC-type transporter activity"/>
    <property type="evidence" value="ECO:0007669"/>
    <property type="project" value="InterPro"/>
</dbReference>
<dbReference type="SUPFAM" id="SSF90123">
    <property type="entry name" value="ABC transporter transmembrane region"/>
    <property type="match status" value="1"/>
</dbReference>
<keyword evidence="4 5" id="KW-0472">Membrane</keyword>
<keyword evidence="3 5" id="KW-1133">Transmembrane helix</keyword>
<dbReference type="Gene3D" id="1.20.1560.10">
    <property type="entry name" value="ABC transporter type 1, transmembrane domain"/>
    <property type="match status" value="1"/>
</dbReference>